<evidence type="ECO:0000313" key="2">
    <source>
        <dbReference type="Proteomes" id="UP000825598"/>
    </source>
</evidence>
<name>A0ACD1F9L8_MYCFR</name>
<keyword evidence="2" id="KW-1185">Reference proteome</keyword>
<dbReference type="EMBL" id="CP081673">
    <property type="protein sequence ID" value="QZH63734.1"/>
    <property type="molecule type" value="Genomic_DNA"/>
</dbReference>
<sequence>MPGNRPGRSAYANRRRNELAMHKTNVVRIWTSLTSRARDQAGALSPHLACSTCAAELGVSGASLLLTAGRNTLELASTTSQRVRELEELQARAGEGPGIDALESGWPILAEDLASTRSRRRWPTFAAEAVSRGVHAMFSLPLALGAVPLGVFDLVHDTPGELEHTQLLDALLYADTALALAIDVRSGITAPLGVGVDPGAEPALWRSEVHQAIDMVANQLGVTVVEALVRLRAYAFDHQLTLVDAGRAVVEHRIPAGRVAAEIFSAAGGEPGSG</sequence>
<reference evidence="1" key="1">
    <citation type="submission" date="2021-07" db="EMBL/GenBank/DDBJ databases">
        <title>Complete Genome Sequences of Mycobacterium farcinogenes Isolated from Clinical Specimens from Patients in Thailand.</title>
        <authorList>
            <person name="Sodsai P."/>
        </authorList>
    </citation>
    <scope>NUCLEOTIDE SEQUENCE</scope>
    <source>
        <strain evidence="1">BKK/CU-MFGFA-001</strain>
    </source>
</reference>
<protein>
    <submittedName>
        <fullName evidence="1">GAF and ANTAR domain-containing protein</fullName>
    </submittedName>
</protein>
<accession>A0ACD1F9L8</accession>
<gene>
    <name evidence="1" type="ORF">K6L26_16725</name>
</gene>
<proteinExistence type="predicted"/>
<organism evidence="1 2">
    <name type="scientific">Mycolicibacterium farcinogenes</name>
    <name type="common">Mycobacterium farcinogenes</name>
    <dbReference type="NCBI Taxonomy" id="1802"/>
    <lineage>
        <taxon>Bacteria</taxon>
        <taxon>Bacillati</taxon>
        <taxon>Actinomycetota</taxon>
        <taxon>Actinomycetes</taxon>
        <taxon>Mycobacteriales</taxon>
        <taxon>Mycobacteriaceae</taxon>
        <taxon>Mycolicibacterium</taxon>
    </lineage>
</organism>
<evidence type="ECO:0000313" key="1">
    <source>
        <dbReference type="EMBL" id="QZH63734.1"/>
    </source>
</evidence>
<dbReference type="Proteomes" id="UP000825598">
    <property type="component" value="Chromosome"/>
</dbReference>